<feature type="modified residue" description="4-aspartylphosphate" evidence="6">
    <location>
        <position position="104"/>
    </location>
</feature>
<reference evidence="10 11" key="1">
    <citation type="submission" date="2015-09" db="EMBL/GenBank/DDBJ databases">
        <title>Genome announcement of multiple Pseudomonas syringae strains.</title>
        <authorList>
            <person name="Thakur S."/>
            <person name="Wang P.W."/>
            <person name="Gong Y."/>
            <person name="Weir B.S."/>
            <person name="Guttman D.S."/>
        </authorList>
    </citation>
    <scope>NUCLEOTIDE SEQUENCE [LARGE SCALE GENOMIC DNA]</scope>
    <source>
        <strain evidence="10 11">ICMP3963</strain>
    </source>
</reference>
<comment type="caution">
    <text evidence="10">The sequence shown here is derived from an EMBL/GenBank/DDBJ whole genome shotgun (WGS) entry which is preliminary data.</text>
</comment>
<keyword evidence="2" id="KW-0902">Two-component regulatory system</keyword>
<evidence type="ECO:0000259" key="8">
    <source>
        <dbReference type="PROSITE" id="PS50110"/>
    </source>
</evidence>
<dbReference type="InterPro" id="IPR036388">
    <property type="entry name" value="WH-like_DNA-bd_sf"/>
</dbReference>
<dbReference type="Pfam" id="PF00486">
    <property type="entry name" value="Trans_reg_C"/>
    <property type="match status" value="1"/>
</dbReference>
<dbReference type="InterPro" id="IPR011006">
    <property type="entry name" value="CheY-like_superfamily"/>
</dbReference>
<accession>A0A0N8TBR5</accession>
<dbReference type="Gene3D" id="1.10.10.10">
    <property type="entry name" value="Winged helix-like DNA-binding domain superfamily/Winged helix DNA-binding domain"/>
    <property type="match status" value="1"/>
</dbReference>
<dbReference type="GO" id="GO:0000976">
    <property type="term" value="F:transcription cis-regulatory region binding"/>
    <property type="evidence" value="ECO:0007669"/>
    <property type="project" value="TreeGrafter"/>
</dbReference>
<name>A0A0N8TBR5_9PSED</name>
<keyword evidence="3" id="KW-0805">Transcription regulation</keyword>
<dbReference type="GO" id="GO:0000156">
    <property type="term" value="F:phosphorelay response regulator activity"/>
    <property type="evidence" value="ECO:0007669"/>
    <property type="project" value="TreeGrafter"/>
</dbReference>
<keyword evidence="1 6" id="KW-0597">Phosphoprotein</keyword>
<dbReference type="CDD" id="cd00383">
    <property type="entry name" value="trans_reg_C"/>
    <property type="match status" value="1"/>
</dbReference>
<dbReference type="CDD" id="cd17624">
    <property type="entry name" value="REC_OmpR_PmrA-like"/>
    <property type="match status" value="1"/>
</dbReference>
<dbReference type="GO" id="GO:0006355">
    <property type="term" value="P:regulation of DNA-templated transcription"/>
    <property type="evidence" value="ECO:0007669"/>
    <property type="project" value="InterPro"/>
</dbReference>
<dbReference type="PROSITE" id="PS51755">
    <property type="entry name" value="OMPR_PHOB"/>
    <property type="match status" value="1"/>
</dbReference>
<feature type="DNA-binding region" description="OmpR/PhoB-type" evidence="7">
    <location>
        <begin position="177"/>
        <end position="273"/>
    </location>
</feature>
<dbReference type="Pfam" id="PF00072">
    <property type="entry name" value="Response_reg"/>
    <property type="match status" value="1"/>
</dbReference>
<evidence type="ECO:0000256" key="1">
    <source>
        <dbReference type="ARBA" id="ARBA00022553"/>
    </source>
</evidence>
<dbReference type="Gene3D" id="6.10.250.690">
    <property type="match status" value="1"/>
</dbReference>
<dbReference type="Proteomes" id="UP000050317">
    <property type="component" value="Unassembled WGS sequence"/>
</dbReference>
<evidence type="ECO:0000313" key="11">
    <source>
        <dbReference type="Proteomes" id="UP000050317"/>
    </source>
</evidence>
<keyword evidence="4 7" id="KW-0238">DNA-binding</keyword>
<gene>
    <name evidence="10" type="ORF">ALO40_04909</name>
</gene>
<dbReference type="PANTHER" id="PTHR48111:SF67">
    <property type="entry name" value="TRANSCRIPTIONAL REGULATORY PROTEIN TCTD"/>
    <property type="match status" value="1"/>
</dbReference>
<dbReference type="Gene3D" id="3.40.50.2300">
    <property type="match status" value="1"/>
</dbReference>
<dbReference type="InterPro" id="IPR001789">
    <property type="entry name" value="Sig_transdc_resp-reg_receiver"/>
</dbReference>
<evidence type="ECO:0000256" key="3">
    <source>
        <dbReference type="ARBA" id="ARBA00023015"/>
    </source>
</evidence>
<dbReference type="SMART" id="SM00862">
    <property type="entry name" value="Trans_reg_C"/>
    <property type="match status" value="1"/>
</dbReference>
<dbReference type="SMART" id="SM00448">
    <property type="entry name" value="REC"/>
    <property type="match status" value="1"/>
</dbReference>
<dbReference type="InterPro" id="IPR001867">
    <property type="entry name" value="OmpR/PhoB-type_DNA-bd"/>
</dbReference>
<proteinExistence type="predicted"/>
<dbReference type="GO" id="GO:0032993">
    <property type="term" value="C:protein-DNA complex"/>
    <property type="evidence" value="ECO:0007669"/>
    <property type="project" value="TreeGrafter"/>
</dbReference>
<evidence type="ECO:0000259" key="9">
    <source>
        <dbReference type="PROSITE" id="PS51755"/>
    </source>
</evidence>
<evidence type="ECO:0000256" key="7">
    <source>
        <dbReference type="PROSITE-ProRule" id="PRU01091"/>
    </source>
</evidence>
<dbReference type="SUPFAM" id="SSF52172">
    <property type="entry name" value="CheY-like"/>
    <property type="match status" value="1"/>
</dbReference>
<dbReference type="PROSITE" id="PS50110">
    <property type="entry name" value="RESPONSE_REGULATORY"/>
    <property type="match status" value="1"/>
</dbReference>
<evidence type="ECO:0000256" key="4">
    <source>
        <dbReference type="ARBA" id="ARBA00023125"/>
    </source>
</evidence>
<sequence length="276" mass="30254">MTNLSQTFQLPCNSLWKVCGSLLPFTGGGRPVNSTAISIDAQIDNNSDNQETAMRVLLVEDHLQLAESVAQALKSAGLTVDVLHDGVAADLALSSEEYAVAILDVGLPRMDGFEVLARLRARSKNLPVLMLTARSDVKDRVHGLNLGADDYLAKPFELSELEARVKALLRRSVLGGERQQRCGVLAYDLDTRRFTLSDELLTLTSREQAVLEALIARPGRVMSKEQLAAQVFGLDEEASPDAIEIYVHRLRKKLDGHSVGIVTFRGLGYLLESRDD</sequence>
<dbReference type="PANTHER" id="PTHR48111">
    <property type="entry name" value="REGULATOR OF RPOS"/>
    <property type="match status" value="1"/>
</dbReference>
<evidence type="ECO:0000256" key="5">
    <source>
        <dbReference type="ARBA" id="ARBA00023163"/>
    </source>
</evidence>
<dbReference type="FunFam" id="3.40.50.2300:FF:000002">
    <property type="entry name" value="DNA-binding response regulator PhoP"/>
    <property type="match status" value="1"/>
</dbReference>
<dbReference type="InterPro" id="IPR039420">
    <property type="entry name" value="WalR-like"/>
</dbReference>
<dbReference type="PATRIC" id="fig|251703.9.peg.1379"/>
<dbReference type="GO" id="GO:0005829">
    <property type="term" value="C:cytosol"/>
    <property type="evidence" value="ECO:0007669"/>
    <property type="project" value="TreeGrafter"/>
</dbReference>
<evidence type="ECO:0000313" key="10">
    <source>
        <dbReference type="EMBL" id="KPZ08729.1"/>
    </source>
</evidence>
<evidence type="ECO:0000256" key="6">
    <source>
        <dbReference type="PROSITE-ProRule" id="PRU00169"/>
    </source>
</evidence>
<dbReference type="AlphaFoldDB" id="A0A0N8TBR5"/>
<protein>
    <submittedName>
        <fullName evidence="10">DNA-binding response regulator TctD</fullName>
    </submittedName>
</protein>
<keyword evidence="5" id="KW-0804">Transcription</keyword>
<dbReference type="EMBL" id="LJRR01000451">
    <property type="protein sequence ID" value="KPZ08729.1"/>
    <property type="molecule type" value="Genomic_DNA"/>
</dbReference>
<feature type="domain" description="OmpR/PhoB-type" evidence="9">
    <location>
        <begin position="177"/>
        <end position="273"/>
    </location>
</feature>
<evidence type="ECO:0000256" key="2">
    <source>
        <dbReference type="ARBA" id="ARBA00023012"/>
    </source>
</evidence>
<feature type="domain" description="Response regulatory" evidence="8">
    <location>
        <begin position="55"/>
        <end position="169"/>
    </location>
</feature>
<organism evidence="10 11">
    <name type="scientific">Pseudomonas syringae pv. viburni</name>
    <dbReference type="NCBI Taxonomy" id="251703"/>
    <lineage>
        <taxon>Bacteria</taxon>
        <taxon>Pseudomonadati</taxon>
        <taxon>Pseudomonadota</taxon>
        <taxon>Gammaproteobacteria</taxon>
        <taxon>Pseudomonadales</taxon>
        <taxon>Pseudomonadaceae</taxon>
        <taxon>Pseudomonas</taxon>
    </lineage>
</organism>